<proteinExistence type="predicted"/>
<dbReference type="Proteomes" id="UP000499080">
    <property type="component" value="Unassembled WGS sequence"/>
</dbReference>
<protein>
    <submittedName>
        <fullName evidence="2">Uncharacterized protein</fullName>
    </submittedName>
</protein>
<comment type="caution">
    <text evidence="2">The sequence shown here is derived from an EMBL/GenBank/DDBJ whole genome shotgun (WGS) entry which is preliminary data.</text>
</comment>
<accession>A0A4Y2EXP6</accession>
<feature type="transmembrane region" description="Helical" evidence="1">
    <location>
        <begin position="224"/>
        <end position="243"/>
    </location>
</feature>
<gene>
    <name evidence="2" type="ORF">AVEN_89664_1</name>
</gene>
<keyword evidence="1" id="KW-1133">Transmembrane helix</keyword>
<sequence>MQDGTASHIATLMKQLLNLDFGNVRIISRHFPTAWLLRLNDQNPCHFWLWGYLKDVVYRGPIANFTELKNRITQHIHNITTETLRSVVEHAAFRFQLIGENGGAYRRTFLKQVEADFFFLMVSSVFTIPTVSGLGQLKTDYFLSAVTPPCHGGWALNKECHNNMSRLLISFLKLAYLLNQSFLASYHEYNDIYRSIFELFFLSQNKFPLLHVYSDEISDHSDQWFFFYSLLKVLLIIITLYYAQFLVQTFKCDDKATY</sequence>
<dbReference type="InterPro" id="IPR036397">
    <property type="entry name" value="RNaseH_sf"/>
</dbReference>
<dbReference type="PANTHER" id="PTHR47326:SF1">
    <property type="entry name" value="HTH PSQ-TYPE DOMAIN-CONTAINING PROTEIN"/>
    <property type="match status" value="1"/>
</dbReference>
<evidence type="ECO:0000313" key="3">
    <source>
        <dbReference type="Proteomes" id="UP000499080"/>
    </source>
</evidence>
<evidence type="ECO:0000313" key="2">
    <source>
        <dbReference type="EMBL" id="GBM32675.1"/>
    </source>
</evidence>
<dbReference type="Gene3D" id="3.30.420.10">
    <property type="entry name" value="Ribonuclease H-like superfamily/Ribonuclease H"/>
    <property type="match status" value="1"/>
</dbReference>
<organism evidence="2 3">
    <name type="scientific">Araneus ventricosus</name>
    <name type="common">Orbweaver spider</name>
    <name type="synonym">Epeira ventricosa</name>
    <dbReference type="NCBI Taxonomy" id="182803"/>
    <lineage>
        <taxon>Eukaryota</taxon>
        <taxon>Metazoa</taxon>
        <taxon>Ecdysozoa</taxon>
        <taxon>Arthropoda</taxon>
        <taxon>Chelicerata</taxon>
        <taxon>Arachnida</taxon>
        <taxon>Araneae</taxon>
        <taxon>Araneomorphae</taxon>
        <taxon>Entelegynae</taxon>
        <taxon>Araneoidea</taxon>
        <taxon>Araneidae</taxon>
        <taxon>Araneus</taxon>
    </lineage>
</organism>
<name>A0A4Y2EXP6_ARAVE</name>
<keyword evidence="1" id="KW-0472">Membrane</keyword>
<dbReference type="PANTHER" id="PTHR47326">
    <property type="entry name" value="TRANSPOSABLE ELEMENT TC3 TRANSPOSASE-LIKE PROTEIN"/>
    <property type="match status" value="1"/>
</dbReference>
<dbReference type="GO" id="GO:0003676">
    <property type="term" value="F:nucleic acid binding"/>
    <property type="evidence" value="ECO:0007669"/>
    <property type="project" value="InterPro"/>
</dbReference>
<dbReference type="AlphaFoldDB" id="A0A4Y2EXP6"/>
<dbReference type="EMBL" id="BGPR01000714">
    <property type="protein sequence ID" value="GBM32675.1"/>
    <property type="molecule type" value="Genomic_DNA"/>
</dbReference>
<evidence type="ECO:0000256" key="1">
    <source>
        <dbReference type="SAM" id="Phobius"/>
    </source>
</evidence>
<keyword evidence="1" id="KW-0812">Transmembrane</keyword>
<reference evidence="2 3" key="1">
    <citation type="journal article" date="2019" name="Sci. Rep.">
        <title>Orb-weaving spider Araneus ventricosus genome elucidates the spidroin gene catalogue.</title>
        <authorList>
            <person name="Kono N."/>
            <person name="Nakamura H."/>
            <person name="Ohtoshi R."/>
            <person name="Moran D.A.P."/>
            <person name="Shinohara A."/>
            <person name="Yoshida Y."/>
            <person name="Fujiwara M."/>
            <person name="Mori M."/>
            <person name="Tomita M."/>
            <person name="Arakawa K."/>
        </authorList>
    </citation>
    <scope>NUCLEOTIDE SEQUENCE [LARGE SCALE GENOMIC DNA]</scope>
</reference>
<keyword evidence="3" id="KW-1185">Reference proteome</keyword>